<sequence>MERIVVKEARMTQLELGDSARELAREVLIHGPISRAELGRRLGLSPASLTRLSKPFLDRGLFVEAVEAVQGATGRPARPLDVRVDAQWFIGIKVTGEAAYGALTDLRATAVAQASRELDGHDVDAVVDVIVGLVGELVGAAGSASAGPMDAAASAAASDVAGPTAPGDLSDLGGIGLSIGGNVTGQRVVTRAPFLGWRDVPLADLLEARLGVPVDLENDVTALTTAEQWFGPARAHDAFAVVTVGAGVGYGLVMHDRVVTTPDTGLGLGGHLPLDPSGPPCLDGHRGCSTAMLAIPSICAQVGIALGREVGYDEVLELSAAGHPAARSVTDAAGRALGRMMGYIANLTMVESIVLSGEGVGLWEVAGDTALAALAADRDPEATPVEVFVDSAGFSSWARGAAAVAIQASLARLRLPA</sequence>
<comment type="similarity">
    <text evidence="1">Belongs to the ROK (NagC/XylR) family.</text>
</comment>
<evidence type="ECO:0000256" key="1">
    <source>
        <dbReference type="ARBA" id="ARBA00006479"/>
    </source>
</evidence>
<dbReference type="SUPFAM" id="SSF46785">
    <property type="entry name" value="Winged helix' DNA-binding domain"/>
    <property type="match status" value="1"/>
</dbReference>
<dbReference type="PANTHER" id="PTHR18964:SF149">
    <property type="entry name" value="BIFUNCTIONAL UDP-N-ACETYLGLUCOSAMINE 2-EPIMERASE_N-ACETYLMANNOSAMINE KINASE"/>
    <property type="match status" value="1"/>
</dbReference>
<dbReference type="PANTHER" id="PTHR18964">
    <property type="entry name" value="ROK (REPRESSOR, ORF, KINASE) FAMILY"/>
    <property type="match status" value="1"/>
</dbReference>
<dbReference type="Proteomes" id="UP000433071">
    <property type="component" value="Unassembled WGS sequence"/>
</dbReference>
<dbReference type="InterPro" id="IPR036390">
    <property type="entry name" value="WH_DNA-bd_sf"/>
</dbReference>
<dbReference type="InterPro" id="IPR043129">
    <property type="entry name" value="ATPase_NBD"/>
</dbReference>
<dbReference type="EMBL" id="WMLB01000045">
    <property type="protein sequence ID" value="MTH70355.1"/>
    <property type="molecule type" value="Genomic_DNA"/>
</dbReference>
<dbReference type="Gene3D" id="1.10.10.10">
    <property type="entry name" value="Winged helix-like DNA-binding domain superfamily/Winged helix DNA-binding domain"/>
    <property type="match status" value="1"/>
</dbReference>
<dbReference type="InterPro" id="IPR036388">
    <property type="entry name" value="WH-like_DNA-bd_sf"/>
</dbReference>
<dbReference type="Pfam" id="PF00480">
    <property type="entry name" value="ROK"/>
    <property type="match status" value="1"/>
</dbReference>
<reference evidence="2 3" key="1">
    <citation type="submission" date="2019-11" db="EMBL/GenBank/DDBJ databases">
        <title>Agromyces kandeliae sp. nov., isolated from mangrove soil.</title>
        <authorList>
            <person name="Wang R."/>
        </authorList>
    </citation>
    <scope>NUCLEOTIDE SEQUENCE [LARGE SCALE GENOMIC DNA]</scope>
    <source>
        <strain evidence="2 3">JCM 11433</strain>
    </source>
</reference>
<evidence type="ECO:0000313" key="3">
    <source>
        <dbReference type="Proteomes" id="UP000433071"/>
    </source>
</evidence>
<dbReference type="Gene3D" id="3.30.420.40">
    <property type="match status" value="2"/>
</dbReference>
<dbReference type="AlphaFoldDB" id="A0A6I3MAX5"/>
<protein>
    <submittedName>
        <fullName evidence="2">ROK family protein</fullName>
    </submittedName>
</protein>
<evidence type="ECO:0000313" key="2">
    <source>
        <dbReference type="EMBL" id="MTH70355.1"/>
    </source>
</evidence>
<name>A0A6I3MAX5_9MICO</name>
<gene>
    <name evidence="2" type="ORF">GJ743_18490</name>
</gene>
<organism evidence="2 3">
    <name type="scientific">Agromyces bracchium</name>
    <dbReference type="NCBI Taxonomy" id="88376"/>
    <lineage>
        <taxon>Bacteria</taxon>
        <taxon>Bacillati</taxon>
        <taxon>Actinomycetota</taxon>
        <taxon>Actinomycetes</taxon>
        <taxon>Micrococcales</taxon>
        <taxon>Microbacteriaceae</taxon>
        <taxon>Agromyces</taxon>
    </lineage>
</organism>
<dbReference type="OrthoDB" id="3464494at2"/>
<dbReference type="InterPro" id="IPR000600">
    <property type="entry name" value="ROK"/>
</dbReference>
<comment type="caution">
    <text evidence="2">The sequence shown here is derived from an EMBL/GenBank/DDBJ whole genome shotgun (WGS) entry which is preliminary data.</text>
</comment>
<accession>A0A6I3MAX5</accession>
<proteinExistence type="inferred from homology"/>
<keyword evidence="3" id="KW-1185">Reference proteome</keyword>
<dbReference type="SUPFAM" id="SSF53067">
    <property type="entry name" value="Actin-like ATPase domain"/>
    <property type="match status" value="1"/>
</dbReference>